<protein>
    <submittedName>
        <fullName evidence="2">Uncharacterized LOC115053575</fullName>
    </submittedName>
</protein>
<dbReference type="Ensembl" id="ENSENLT00000021414.1">
    <property type="protein sequence ID" value="ENSENLP00000020684.1"/>
    <property type="gene ID" value="ENSENLG00000009421.1"/>
</dbReference>
<dbReference type="FunCoup" id="A0A665UN75">
    <property type="interactions" value="151"/>
</dbReference>
<proteinExistence type="predicted"/>
<reference evidence="2" key="3">
    <citation type="submission" date="2025-09" db="UniProtKB">
        <authorList>
            <consortium name="Ensembl"/>
        </authorList>
    </citation>
    <scope>IDENTIFICATION</scope>
</reference>
<feature type="chain" id="PRO_5025534731" evidence="1">
    <location>
        <begin position="18"/>
        <end position="334"/>
    </location>
</feature>
<organism evidence="2 3">
    <name type="scientific">Echeneis naucrates</name>
    <name type="common">Live sharksucker</name>
    <dbReference type="NCBI Taxonomy" id="173247"/>
    <lineage>
        <taxon>Eukaryota</taxon>
        <taxon>Metazoa</taxon>
        <taxon>Chordata</taxon>
        <taxon>Craniata</taxon>
        <taxon>Vertebrata</taxon>
        <taxon>Euteleostomi</taxon>
        <taxon>Actinopterygii</taxon>
        <taxon>Neopterygii</taxon>
        <taxon>Teleostei</taxon>
        <taxon>Neoteleostei</taxon>
        <taxon>Acanthomorphata</taxon>
        <taxon>Carangaria</taxon>
        <taxon>Carangiformes</taxon>
        <taxon>Echeneidae</taxon>
        <taxon>Echeneis</taxon>
    </lineage>
</organism>
<feature type="signal peptide" evidence="1">
    <location>
        <begin position="1"/>
        <end position="17"/>
    </location>
</feature>
<dbReference type="AlphaFoldDB" id="A0A665UN75"/>
<reference evidence="2" key="1">
    <citation type="submission" date="2021-04" db="EMBL/GenBank/DDBJ databases">
        <authorList>
            <consortium name="Wellcome Sanger Institute Data Sharing"/>
        </authorList>
    </citation>
    <scope>NUCLEOTIDE SEQUENCE [LARGE SCALE GENOMIC DNA]</scope>
</reference>
<keyword evidence="1" id="KW-0732">Signal</keyword>
<dbReference type="Proteomes" id="UP000472264">
    <property type="component" value="Chromosome 13"/>
</dbReference>
<keyword evidence="3" id="KW-1185">Reference proteome</keyword>
<dbReference type="OrthoDB" id="8942424at2759"/>
<dbReference type="Gene3D" id="1.20.120.20">
    <property type="entry name" value="Apolipoprotein"/>
    <property type="match status" value="1"/>
</dbReference>
<reference evidence="2" key="2">
    <citation type="submission" date="2025-08" db="UniProtKB">
        <authorList>
            <consortium name="Ensembl"/>
        </authorList>
    </citation>
    <scope>IDENTIFICATION</scope>
</reference>
<sequence length="334" mass="37982">MHLKVILFTLSFLATSAYPLHRNTREITWINSKANQVHDKINFTKDVDGIYKSHIDSNNLYSQEERDNNNPVAQEMQHKINMESERLRIRVRQELAELQERLAPSPTHLYSTLASMRERLAPLTQQLQSSLSSSTQDLCGQLSLYFKSLESAEAQSEASPALYQEAFHWMTQTLEHGSFKMADIISDFQTKSVEVIEHLREISTSEEEVDKSDIWKITSSRLGEEVNSLRVETQDRIEALRADLALLLEAPQRLKAEVAASIKQFCQNAALQTEVSQARMAKFFQELEKELEGHRASSLSPSFLPPSIQPGASLQEDFSVKLSALIQDILHLVQ</sequence>
<accession>A0A665UN75</accession>
<gene>
    <name evidence="2" type="primary">zgc:162608</name>
</gene>
<evidence type="ECO:0000256" key="1">
    <source>
        <dbReference type="SAM" id="SignalP"/>
    </source>
</evidence>
<dbReference type="OMA" id="NPVAEEM"/>
<dbReference type="Gene3D" id="1.20.5.1230">
    <property type="entry name" value="Apolipoprotein A-I"/>
    <property type="match status" value="1"/>
</dbReference>
<evidence type="ECO:0000313" key="3">
    <source>
        <dbReference type="Proteomes" id="UP000472264"/>
    </source>
</evidence>
<evidence type="ECO:0000313" key="2">
    <source>
        <dbReference type="Ensembl" id="ENSENLP00000020684.1"/>
    </source>
</evidence>
<name>A0A665UN75_ECHNA</name>
<dbReference type="SUPFAM" id="SSF47162">
    <property type="entry name" value="Apolipoprotein"/>
    <property type="match status" value="1"/>
</dbReference>
<dbReference type="InParanoid" id="A0A665UN75"/>